<dbReference type="Proteomes" id="UP000323258">
    <property type="component" value="Unassembled WGS sequence"/>
</dbReference>
<comment type="caution">
    <text evidence="2">The sequence shown here is derived from an EMBL/GenBank/DDBJ whole genome shotgun (WGS) entry which is preliminary data.</text>
</comment>
<organism evidence="2 3">
    <name type="scientific">Neoaquamicrobium microcysteis</name>
    <dbReference type="NCBI Taxonomy" id="2682781"/>
    <lineage>
        <taxon>Bacteria</taxon>
        <taxon>Pseudomonadati</taxon>
        <taxon>Pseudomonadota</taxon>
        <taxon>Alphaproteobacteria</taxon>
        <taxon>Hyphomicrobiales</taxon>
        <taxon>Phyllobacteriaceae</taxon>
        <taxon>Neoaquamicrobium</taxon>
    </lineage>
</organism>
<dbReference type="Pfam" id="PF00581">
    <property type="entry name" value="Rhodanese"/>
    <property type="match status" value="3"/>
</dbReference>
<reference evidence="2 3" key="2">
    <citation type="submission" date="2019-09" db="EMBL/GenBank/DDBJ databases">
        <title>Mesorhizobium sp. MaA-C15 isolated from Microcystis aeruginosa.</title>
        <authorList>
            <person name="Jeong S.E."/>
            <person name="Jin H.M."/>
            <person name="Jeon C.O."/>
        </authorList>
    </citation>
    <scope>NUCLEOTIDE SEQUENCE [LARGE SCALE GENOMIC DNA]</scope>
    <source>
        <strain evidence="2 3">MaA-C15</strain>
    </source>
</reference>
<feature type="domain" description="Rhodanese" evidence="1">
    <location>
        <begin position="323"/>
        <end position="428"/>
    </location>
</feature>
<dbReference type="InterPro" id="IPR050229">
    <property type="entry name" value="GlpE_sulfurtransferase"/>
</dbReference>
<reference evidence="2 3" key="1">
    <citation type="submission" date="2019-08" db="EMBL/GenBank/DDBJ databases">
        <authorList>
            <person name="Seo Y.L."/>
        </authorList>
    </citation>
    <scope>NUCLEOTIDE SEQUENCE [LARGE SCALE GENOMIC DNA]</scope>
    <source>
        <strain evidence="2 3">MaA-C15</strain>
    </source>
</reference>
<proteinExistence type="predicted"/>
<evidence type="ECO:0000313" key="2">
    <source>
        <dbReference type="EMBL" id="TYR30741.1"/>
    </source>
</evidence>
<dbReference type="PANTHER" id="PTHR43031:SF1">
    <property type="entry name" value="PYRIDINE NUCLEOTIDE-DISULPHIDE OXIDOREDUCTASE"/>
    <property type="match status" value="1"/>
</dbReference>
<dbReference type="SMART" id="SM00450">
    <property type="entry name" value="RHOD"/>
    <property type="match status" value="4"/>
</dbReference>
<evidence type="ECO:0000259" key="1">
    <source>
        <dbReference type="PROSITE" id="PS50206"/>
    </source>
</evidence>
<dbReference type="EMBL" id="VSZS01000066">
    <property type="protein sequence ID" value="TYR30741.1"/>
    <property type="molecule type" value="Genomic_DNA"/>
</dbReference>
<keyword evidence="3" id="KW-1185">Reference proteome</keyword>
<dbReference type="AlphaFoldDB" id="A0A5D4GPG9"/>
<protein>
    <submittedName>
        <fullName evidence="2">Rhodanese</fullName>
    </submittedName>
</protein>
<feature type="domain" description="Rhodanese" evidence="1">
    <location>
        <begin position="187"/>
        <end position="277"/>
    </location>
</feature>
<accession>A0A5D4GPG9</accession>
<dbReference type="Gene3D" id="3.40.250.10">
    <property type="entry name" value="Rhodanese-like domain"/>
    <property type="match status" value="4"/>
</dbReference>
<feature type="domain" description="Rhodanese" evidence="1">
    <location>
        <begin position="64"/>
        <end position="154"/>
    </location>
</feature>
<feature type="domain" description="Rhodanese" evidence="1">
    <location>
        <begin position="437"/>
        <end position="524"/>
    </location>
</feature>
<gene>
    <name evidence="2" type="ORF">FY036_18725</name>
</gene>
<evidence type="ECO:0000313" key="3">
    <source>
        <dbReference type="Proteomes" id="UP000323258"/>
    </source>
</evidence>
<sequence length="580" mass="62843">MVGRRYRFRRADRPLPGRTSTGHHLSALLRFLHRLRAASSGEYAVTDRGVVGIDACEARRRVHADREIAFLDVREAGQFGEGHALFAVPCAYSRLEAMVPGLVPRKTVPIVLVDDGDGIAERAARRLREMDYRDVATIDGGMRAWEAAGFPVYKGVNVPSKLLGELAETVWHPRMVAAPDLAAWKAQGRNFRFYDARPPAEYAKMRVPGAACLPNGELAHRLPAIGDEQTPIVITCAGRTRGIVGAIGVALTGYAGPVFALENGTQGWALSGQTLERRNTAAPFPSLTREELLKSREVALGIAQRFALETVDANGIEPLVAEDDATTYLFDVRSAAEAADDPLEGAVHAWSGQLVQATDQWVGVRHARIVLFDDSGVRAAIAAFWLRQLGYRPFVAVLDDEVRDTLGRLAQTRGGSGSLEAPGLPRIEPAQANALAASGEARIVDMRGSLAYRREHVAGAAWLVRPRADWLAEDVAGKVVCLVADDDSAAAWTAEDLRKVGAEDVRLVEGGHAALVAAGAQVTSTPGLPADADAIDHLFFVHDRHDDNMEASRRYLAWETGLITQMDAAEQAEYQLIRPD</sequence>
<dbReference type="PROSITE" id="PS50206">
    <property type="entry name" value="RHODANESE_3"/>
    <property type="match status" value="4"/>
</dbReference>
<dbReference type="InterPro" id="IPR001763">
    <property type="entry name" value="Rhodanese-like_dom"/>
</dbReference>
<dbReference type="SUPFAM" id="SSF52821">
    <property type="entry name" value="Rhodanese/Cell cycle control phosphatase"/>
    <property type="match status" value="4"/>
</dbReference>
<name>A0A5D4GPG9_9HYPH</name>
<dbReference type="PANTHER" id="PTHR43031">
    <property type="entry name" value="FAD-DEPENDENT OXIDOREDUCTASE"/>
    <property type="match status" value="1"/>
</dbReference>
<dbReference type="InterPro" id="IPR036873">
    <property type="entry name" value="Rhodanese-like_dom_sf"/>
</dbReference>